<feature type="region of interest" description="Disordered" evidence="6">
    <location>
        <begin position="1"/>
        <end position="30"/>
    </location>
</feature>
<dbReference type="PANTHER" id="PTHR12703:SF4">
    <property type="entry name" value="TRANSMEMBRANE PROTEIN 33"/>
    <property type="match status" value="1"/>
</dbReference>
<reference evidence="10" key="1">
    <citation type="submission" date="2017-02" db="UniProtKB">
        <authorList>
            <consortium name="WormBaseParasite"/>
        </authorList>
    </citation>
    <scope>IDENTIFICATION</scope>
</reference>
<comment type="subcellular location">
    <subcellularLocation>
        <location evidence="1">Membrane</location>
        <topology evidence="1">Multi-pass membrane protein</topology>
    </subcellularLocation>
</comment>
<evidence type="ECO:0000256" key="2">
    <source>
        <dbReference type="ARBA" id="ARBA00007322"/>
    </source>
</evidence>
<feature type="transmembrane region" description="Helical" evidence="7">
    <location>
        <begin position="118"/>
        <end position="144"/>
    </location>
</feature>
<name>A0A0N4UVY0_ENTVE</name>
<accession>A0A0N4UVY0</accession>
<evidence type="ECO:0000256" key="5">
    <source>
        <dbReference type="ARBA" id="ARBA00023136"/>
    </source>
</evidence>
<dbReference type="OrthoDB" id="5581259at2759"/>
<evidence type="ECO:0000313" key="9">
    <source>
        <dbReference type="Proteomes" id="UP000274131"/>
    </source>
</evidence>
<keyword evidence="4 7" id="KW-1133">Transmembrane helix</keyword>
<comment type="similarity">
    <text evidence="2">Belongs to the PER33/POM33 family.</text>
</comment>
<keyword evidence="5 7" id="KW-0472">Membrane</keyword>
<organism evidence="10">
    <name type="scientific">Enterobius vermicularis</name>
    <name type="common">Human pinworm</name>
    <dbReference type="NCBI Taxonomy" id="51028"/>
    <lineage>
        <taxon>Eukaryota</taxon>
        <taxon>Metazoa</taxon>
        <taxon>Ecdysozoa</taxon>
        <taxon>Nematoda</taxon>
        <taxon>Chromadorea</taxon>
        <taxon>Rhabditida</taxon>
        <taxon>Spirurina</taxon>
        <taxon>Oxyuridomorpha</taxon>
        <taxon>Oxyuroidea</taxon>
        <taxon>Oxyuridae</taxon>
        <taxon>Enterobius</taxon>
    </lineage>
</organism>
<protein>
    <submittedName>
        <fullName evidence="10">Transmembrane protein 33</fullName>
    </submittedName>
</protein>
<dbReference type="STRING" id="51028.A0A0N4UVY0"/>
<dbReference type="InterPro" id="IPR005344">
    <property type="entry name" value="TMEM33/Pom33"/>
</dbReference>
<feature type="transmembrane region" description="Helical" evidence="7">
    <location>
        <begin position="179"/>
        <end position="199"/>
    </location>
</feature>
<sequence length="268" mass="30172">MVEIREESSEPHYSGSTNTHSRARQEGESDPNVGVSALEFLKNQPSEVALFLTRLITIYCSLSYVLPVGKLSAQHTAYSRAFFAAAATNAIRLHQRVGGVRFSRDFFLSVIAEDACHYLLYSILFVSAAPVTMALLPVFLFAVLHAASFCKRFCISTGNGTGFVARMLDEFIKNHSSNLLFVIAYSEIFIMPLFVALIFTGKGSIFFPIIYYRFLAFRYMSRRNDTTRIAFWQLRCSLERAVASPSCPLKVRDCAYAFIRLICRLCPT</sequence>
<dbReference type="GO" id="GO:0016020">
    <property type="term" value="C:membrane"/>
    <property type="evidence" value="ECO:0007669"/>
    <property type="project" value="UniProtKB-SubCell"/>
</dbReference>
<evidence type="ECO:0000313" key="10">
    <source>
        <dbReference type="WBParaSite" id="EVEC_0000162101-mRNA-1"/>
    </source>
</evidence>
<dbReference type="WBParaSite" id="EVEC_0000162101-mRNA-1">
    <property type="protein sequence ID" value="EVEC_0000162101-mRNA-1"/>
    <property type="gene ID" value="EVEC_0000162101"/>
</dbReference>
<dbReference type="AlphaFoldDB" id="A0A0N4UVY0"/>
<keyword evidence="3 7" id="KW-0812">Transmembrane</keyword>
<dbReference type="GO" id="GO:0061024">
    <property type="term" value="P:membrane organization"/>
    <property type="evidence" value="ECO:0007669"/>
    <property type="project" value="TreeGrafter"/>
</dbReference>
<dbReference type="GO" id="GO:0005783">
    <property type="term" value="C:endoplasmic reticulum"/>
    <property type="evidence" value="ECO:0007669"/>
    <property type="project" value="TreeGrafter"/>
</dbReference>
<reference evidence="8 9" key="2">
    <citation type="submission" date="2018-10" db="EMBL/GenBank/DDBJ databases">
        <authorList>
            <consortium name="Pathogen Informatics"/>
        </authorList>
    </citation>
    <scope>NUCLEOTIDE SEQUENCE [LARGE SCALE GENOMIC DNA]</scope>
</reference>
<gene>
    <name evidence="8" type="ORF">EVEC_LOCUS1329</name>
</gene>
<dbReference type="GO" id="GO:0071786">
    <property type="term" value="P:endoplasmic reticulum tubular network organization"/>
    <property type="evidence" value="ECO:0007669"/>
    <property type="project" value="TreeGrafter"/>
</dbReference>
<proteinExistence type="inferred from homology"/>
<dbReference type="Proteomes" id="UP000274131">
    <property type="component" value="Unassembled WGS sequence"/>
</dbReference>
<dbReference type="PANTHER" id="PTHR12703">
    <property type="entry name" value="TRANSMEMBRANE PROTEIN 33"/>
    <property type="match status" value="1"/>
</dbReference>
<feature type="compositionally biased region" description="Basic and acidic residues" evidence="6">
    <location>
        <begin position="1"/>
        <end position="10"/>
    </location>
</feature>
<dbReference type="EMBL" id="UXUI01007198">
    <property type="protein sequence ID" value="VDD86186.1"/>
    <property type="molecule type" value="Genomic_DNA"/>
</dbReference>
<evidence type="ECO:0000256" key="7">
    <source>
        <dbReference type="SAM" id="Phobius"/>
    </source>
</evidence>
<evidence type="ECO:0000256" key="6">
    <source>
        <dbReference type="SAM" id="MobiDB-lite"/>
    </source>
</evidence>
<keyword evidence="9" id="KW-1185">Reference proteome</keyword>
<dbReference type="Pfam" id="PF03661">
    <property type="entry name" value="TMEM33_Pom33"/>
    <property type="match status" value="1"/>
</dbReference>
<evidence type="ECO:0000256" key="4">
    <source>
        <dbReference type="ARBA" id="ARBA00022989"/>
    </source>
</evidence>
<dbReference type="InterPro" id="IPR051645">
    <property type="entry name" value="PER33/POM33_regulator"/>
</dbReference>
<evidence type="ECO:0000313" key="8">
    <source>
        <dbReference type="EMBL" id="VDD86186.1"/>
    </source>
</evidence>
<evidence type="ECO:0000256" key="1">
    <source>
        <dbReference type="ARBA" id="ARBA00004141"/>
    </source>
</evidence>
<evidence type="ECO:0000256" key="3">
    <source>
        <dbReference type="ARBA" id="ARBA00022692"/>
    </source>
</evidence>